<evidence type="ECO:0000256" key="1">
    <source>
        <dbReference type="ARBA" id="ARBA00023015"/>
    </source>
</evidence>
<keyword evidence="5" id="KW-1133">Transmembrane helix</keyword>
<sequence>MMRWNRGTMKLPYIKVEVEYREEETGAPGKVSPALIVGFGLHWAWVYLFMFNGQYILFPEADSMQLLLSATSGVFHAVALLLYAVFLKQARQLFDTPAHIRRNRAIAAFLVACATLLCMAGNMVSVGPLAAALFVLAGVASGVGSAMLLMSFGVSFSVCDLPTIALCAALSMVVSALAFALTLVVSAAFVPAGALLCLALPFLELLCLNKCSADLVDKLEFSFMTMPVRTASFVGRLGVPSVVFGVLLGILRCCALTGPLLDLLLAAGGAESAFSFSVFAASLFACAALIMAMLTLRKSRNFAFRVLVPLIAVLLVTLCTPYGADGTFRCFALFGSYFMLEACLWVMYADIAQSYRVSAFTTFGFGHGLLSAGSLAGFLMLQPGGLLEAASTEPMMLALVGLIALTLGVATLPNGAEMRSTLIRGRLCPLLDDQTDLEELMGGEVAASKPSVEEAVVPMPSDTPGAVSSAPGDIPEPATPAVQESPEQRAGRFKRKCAAVADTFLLSRKETEVLFLLAKGRNSAAIQEALYISAGTANTHMRHIYRKLDVHSQHELIDLVESMVVD</sequence>
<evidence type="ECO:0000256" key="3">
    <source>
        <dbReference type="ARBA" id="ARBA00023163"/>
    </source>
</evidence>
<feature type="transmembrane region" description="Helical" evidence="5">
    <location>
        <begin position="394"/>
        <end position="416"/>
    </location>
</feature>
<dbReference type="EMBL" id="WPOO01000004">
    <property type="protein sequence ID" value="MVN58359.1"/>
    <property type="molecule type" value="Genomic_DNA"/>
</dbReference>
<dbReference type="Gene3D" id="1.10.10.10">
    <property type="entry name" value="Winged helix-like DNA-binding domain superfamily/Winged helix DNA-binding domain"/>
    <property type="match status" value="1"/>
</dbReference>
<gene>
    <name evidence="7" type="ORF">GO707_03835</name>
</gene>
<evidence type="ECO:0000256" key="4">
    <source>
        <dbReference type="SAM" id="MobiDB-lite"/>
    </source>
</evidence>
<feature type="transmembrane region" description="Helical" evidence="5">
    <location>
        <begin position="164"/>
        <end position="187"/>
    </location>
</feature>
<dbReference type="InterPro" id="IPR036388">
    <property type="entry name" value="WH-like_DNA-bd_sf"/>
</dbReference>
<feature type="transmembrane region" description="Helical" evidence="5">
    <location>
        <begin position="237"/>
        <end position="261"/>
    </location>
</feature>
<dbReference type="Proteomes" id="UP000488839">
    <property type="component" value="Unassembled WGS sequence"/>
</dbReference>
<reference evidence="7 8" key="1">
    <citation type="submission" date="2019-11" db="EMBL/GenBank/DDBJ databases">
        <title>Whole genome shotgun sequencing (WGS) data from Adlercreutzia equolifaciens ResAG-91, Eggerthella lenta MRI-F36, MRI-F37, MRI-F40, ResAG-49, ResAG-88, ResAG-121, ResAG-145, and Gordonibacter sp. ResAG-5, ResAG-26, ResAG-43, ResAG-50, ResAG-59.</title>
        <authorList>
            <person name="Stoll D.A."/>
            <person name="Danylec N."/>
            <person name="Franz C.M.A.P."/>
            <person name="Huch M."/>
        </authorList>
    </citation>
    <scope>NUCLEOTIDE SEQUENCE [LARGE SCALE GENOMIC DNA]</scope>
    <source>
        <strain evidence="7 8">ResAG-91</strain>
    </source>
</reference>
<dbReference type="PANTHER" id="PTHR44688:SF16">
    <property type="entry name" value="DNA-BINDING TRANSCRIPTIONAL ACTIVATOR DEVR_DOSR"/>
    <property type="match status" value="1"/>
</dbReference>
<dbReference type="Pfam" id="PF00196">
    <property type="entry name" value="GerE"/>
    <property type="match status" value="1"/>
</dbReference>
<feature type="transmembrane region" description="Helical" evidence="5">
    <location>
        <begin position="273"/>
        <end position="294"/>
    </location>
</feature>
<dbReference type="AlphaFoldDB" id="A0A7K1T417"/>
<proteinExistence type="predicted"/>
<evidence type="ECO:0000256" key="5">
    <source>
        <dbReference type="SAM" id="Phobius"/>
    </source>
</evidence>
<feature type="transmembrane region" description="Helical" evidence="5">
    <location>
        <begin position="193"/>
        <end position="216"/>
    </location>
</feature>
<keyword evidence="5" id="KW-0812">Transmembrane</keyword>
<accession>A0A7K1T417</accession>
<dbReference type="GO" id="GO:0006355">
    <property type="term" value="P:regulation of DNA-templated transcription"/>
    <property type="evidence" value="ECO:0007669"/>
    <property type="project" value="InterPro"/>
</dbReference>
<feature type="transmembrane region" description="Helical" evidence="5">
    <location>
        <begin position="360"/>
        <end position="382"/>
    </location>
</feature>
<evidence type="ECO:0000259" key="6">
    <source>
        <dbReference type="PROSITE" id="PS50043"/>
    </source>
</evidence>
<keyword evidence="1" id="KW-0805">Transcription regulation</keyword>
<keyword evidence="2" id="KW-0238">DNA-binding</keyword>
<dbReference type="SMART" id="SM00421">
    <property type="entry name" value="HTH_LUXR"/>
    <property type="match status" value="1"/>
</dbReference>
<protein>
    <recommendedName>
        <fullName evidence="6">HTH luxR-type domain-containing protein</fullName>
    </recommendedName>
</protein>
<evidence type="ECO:0000313" key="8">
    <source>
        <dbReference type="Proteomes" id="UP000488839"/>
    </source>
</evidence>
<feature type="transmembrane region" description="Helical" evidence="5">
    <location>
        <begin position="306"/>
        <end position="324"/>
    </location>
</feature>
<evidence type="ECO:0000256" key="2">
    <source>
        <dbReference type="ARBA" id="ARBA00023125"/>
    </source>
</evidence>
<evidence type="ECO:0000313" key="7">
    <source>
        <dbReference type="EMBL" id="MVN58359.1"/>
    </source>
</evidence>
<dbReference type="InterPro" id="IPR000792">
    <property type="entry name" value="Tscrpt_reg_LuxR_C"/>
</dbReference>
<dbReference type="PRINTS" id="PR00038">
    <property type="entry name" value="HTHLUXR"/>
</dbReference>
<feature type="transmembrane region" description="Helical" evidence="5">
    <location>
        <begin position="64"/>
        <end position="86"/>
    </location>
</feature>
<keyword evidence="5" id="KW-0472">Membrane</keyword>
<comment type="caution">
    <text evidence="7">The sequence shown here is derived from an EMBL/GenBank/DDBJ whole genome shotgun (WGS) entry which is preliminary data.</text>
</comment>
<dbReference type="PROSITE" id="PS50043">
    <property type="entry name" value="HTH_LUXR_2"/>
    <property type="match status" value="1"/>
</dbReference>
<feature type="domain" description="HTH luxR-type" evidence="6">
    <location>
        <begin position="499"/>
        <end position="564"/>
    </location>
</feature>
<feature type="transmembrane region" description="Helical" evidence="5">
    <location>
        <begin position="330"/>
        <end position="348"/>
    </location>
</feature>
<organism evidence="7 8">
    <name type="scientific">Adlercreutzia rubneri</name>
    <dbReference type="NCBI Taxonomy" id="2916441"/>
    <lineage>
        <taxon>Bacteria</taxon>
        <taxon>Bacillati</taxon>
        <taxon>Actinomycetota</taxon>
        <taxon>Coriobacteriia</taxon>
        <taxon>Eggerthellales</taxon>
        <taxon>Eggerthellaceae</taxon>
        <taxon>Adlercreutzia</taxon>
    </lineage>
</organism>
<dbReference type="SUPFAM" id="SSF46894">
    <property type="entry name" value="C-terminal effector domain of the bipartite response regulators"/>
    <property type="match status" value="1"/>
</dbReference>
<dbReference type="GO" id="GO:0003677">
    <property type="term" value="F:DNA binding"/>
    <property type="evidence" value="ECO:0007669"/>
    <property type="project" value="UniProtKB-KW"/>
</dbReference>
<feature type="region of interest" description="Disordered" evidence="4">
    <location>
        <begin position="459"/>
        <end position="489"/>
    </location>
</feature>
<dbReference type="InterPro" id="IPR016032">
    <property type="entry name" value="Sig_transdc_resp-reg_C-effctor"/>
</dbReference>
<keyword evidence="3" id="KW-0804">Transcription</keyword>
<name>A0A7K1T417_9ACTN</name>
<feature type="transmembrane region" description="Helical" evidence="5">
    <location>
        <begin position="130"/>
        <end position="152"/>
    </location>
</feature>
<feature type="transmembrane region" description="Helical" evidence="5">
    <location>
        <begin position="34"/>
        <end position="58"/>
    </location>
</feature>
<keyword evidence="8" id="KW-1185">Reference proteome</keyword>
<feature type="transmembrane region" description="Helical" evidence="5">
    <location>
        <begin position="106"/>
        <end position="124"/>
    </location>
</feature>
<dbReference type="PANTHER" id="PTHR44688">
    <property type="entry name" value="DNA-BINDING TRANSCRIPTIONAL ACTIVATOR DEVR_DOSR"/>
    <property type="match status" value="1"/>
</dbReference>
<dbReference type="CDD" id="cd06170">
    <property type="entry name" value="LuxR_C_like"/>
    <property type="match status" value="1"/>
</dbReference>